<organism evidence="1 2">
    <name type="scientific">Canariomyces notabilis</name>
    <dbReference type="NCBI Taxonomy" id="2074819"/>
    <lineage>
        <taxon>Eukaryota</taxon>
        <taxon>Fungi</taxon>
        <taxon>Dikarya</taxon>
        <taxon>Ascomycota</taxon>
        <taxon>Pezizomycotina</taxon>
        <taxon>Sordariomycetes</taxon>
        <taxon>Sordariomycetidae</taxon>
        <taxon>Sordariales</taxon>
        <taxon>Chaetomiaceae</taxon>
        <taxon>Canariomyces</taxon>
    </lineage>
</organism>
<gene>
    <name evidence="1" type="ORF">N656DRAFT_70082</name>
</gene>
<comment type="caution">
    <text evidence="1">The sequence shown here is derived from an EMBL/GenBank/DDBJ whole genome shotgun (WGS) entry which is preliminary data.</text>
</comment>
<dbReference type="EMBL" id="MU853341">
    <property type="protein sequence ID" value="KAK4112647.1"/>
    <property type="molecule type" value="Genomic_DNA"/>
</dbReference>
<dbReference type="AlphaFoldDB" id="A0AAN6TDY4"/>
<protein>
    <submittedName>
        <fullName evidence="1">Uncharacterized protein</fullName>
    </submittedName>
</protein>
<reference evidence="1" key="1">
    <citation type="journal article" date="2023" name="Mol. Phylogenet. Evol.">
        <title>Genome-scale phylogeny and comparative genomics of the fungal order Sordariales.</title>
        <authorList>
            <person name="Hensen N."/>
            <person name="Bonometti L."/>
            <person name="Westerberg I."/>
            <person name="Brannstrom I.O."/>
            <person name="Guillou S."/>
            <person name="Cros-Aarteil S."/>
            <person name="Calhoun S."/>
            <person name="Haridas S."/>
            <person name="Kuo A."/>
            <person name="Mondo S."/>
            <person name="Pangilinan J."/>
            <person name="Riley R."/>
            <person name="LaButti K."/>
            <person name="Andreopoulos B."/>
            <person name="Lipzen A."/>
            <person name="Chen C."/>
            <person name="Yan M."/>
            <person name="Daum C."/>
            <person name="Ng V."/>
            <person name="Clum A."/>
            <person name="Steindorff A."/>
            <person name="Ohm R.A."/>
            <person name="Martin F."/>
            <person name="Silar P."/>
            <person name="Natvig D.O."/>
            <person name="Lalanne C."/>
            <person name="Gautier V."/>
            <person name="Ament-Velasquez S.L."/>
            <person name="Kruys A."/>
            <person name="Hutchinson M.I."/>
            <person name="Powell A.J."/>
            <person name="Barry K."/>
            <person name="Miller A.N."/>
            <person name="Grigoriev I.V."/>
            <person name="Debuchy R."/>
            <person name="Gladieux P."/>
            <person name="Hiltunen Thoren M."/>
            <person name="Johannesson H."/>
        </authorList>
    </citation>
    <scope>NUCLEOTIDE SEQUENCE</scope>
    <source>
        <strain evidence="1">CBS 508.74</strain>
    </source>
</reference>
<evidence type="ECO:0000313" key="2">
    <source>
        <dbReference type="Proteomes" id="UP001302812"/>
    </source>
</evidence>
<evidence type="ECO:0000313" key="1">
    <source>
        <dbReference type="EMBL" id="KAK4112647.1"/>
    </source>
</evidence>
<sequence>MPQAFQRMTSLMTTPGMAVTRTAGSWREAQSEPIEEEAVGEWRTGTCWSRSEERKARSRWEQMICQSIRKRSETRMMEHDGERAV</sequence>
<reference evidence="1" key="2">
    <citation type="submission" date="2023-05" db="EMBL/GenBank/DDBJ databases">
        <authorList>
            <consortium name="Lawrence Berkeley National Laboratory"/>
            <person name="Steindorff A."/>
            <person name="Hensen N."/>
            <person name="Bonometti L."/>
            <person name="Westerberg I."/>
            <person name="Brannstrom I.O."/>
            <person name="Guillou S."/>
            <person name="Cros-Aarteil S."/>
            <person name="Calhoun S."/>
            <person name="Haridas S."/>
            <person name="Kuo A."/>
            <person name="Mondo S."/>
            <person name="Pangilinan J."/>
            <person name="Riley R."/>
            <person name="Labutti K."/>
            <person name="Andreopoulos B."/>
            <person name="Lipzen A."/>
            <person name="Chen C."/>
            <person name="Yanf M."/>
            <person name="Daum C."/>
            <person name="Ng V."/>
            <person name="Clum A."/>
            <person name="Ohm R."/>
            <person name="Martin F."/>
            <person name="Silar P."/>
            <person name="Natvig D."/>
            <person name="Lalanne C."/>
            <person name="Gautier V."/>
            <person name="Ament-Velasquez S.L."/>
            <person name="Kruys A."/>
            <person name="Hutchinson M.I."/>
            <person name="Powell A.J."/>
            <person name="Barry K."/>
            <person name="Miller A.N."/>
            <person name="Grigoriev I.V."/>
            <person name="Debuchy R."/>
            <person name="Gladieux P."/>
            <person name="Thoren M.H."/>
            <person name="Johannesson H."/>
        </authorList>
    </citation>
    <scope>NUCLEOTIDE SEQUENCE</scope>
    <source>
        <strain evidence="1">CBS 508.74</strain>
    </source>
</reference>
<dbReference type="Proteomes" id="UP001302812">
    <property type="component" value="Unassembled WGS sequence"/>
</dbReference>
<proteinExistence type="predicted"/>
<name>A0AAN6TDY4_9PEZI</name>
<dbReference type="GeneID" id="89935019"/>
<dbReference type="RefSeq" id="XP_064670217.1">
    <property type="nucleotide sequence ID" value="XM_064810894.1"/>
</dbReference>
<keyword evidence="2" id="KW-1185">Reference proteome</keyword>
<accession>A0AAN6TDY4</accession>